<name>A0A382UJG8_9ZZZZ</name>
<evidence type="ECO:0000313" key="2">
    <source>
        <dbReference type="EMBL" id="SVD34413.1"/>
    </source>
</evidence>
<sequence length="72" mass="8006">MGMRNHTYQLEVERTSGGDLKINSAQQLVKANQYTSRYEKVNKKAFSASLNASSPLRTVTASTGRKRSKSRA</sequence>
<gene>
    <name evidence="2" type="ORF">METZ01_LOCUS387267</name>
</gene>
<feature type="region of interest" description="Disordered" evidence="1">
    <location>
        <begin position="49"/>
        <end position="72"/>
    </location>
</feature>
<accession>A0A382UJG8</accession>
<feature type="compositionally biased region" description="Polar residues" evidence="1">
    <location>
        <begin position="49"/>
        <end position="63"/>
    </location>
</feature>
<evidence type="ECO:0000256" key="1">
    <source>
        <dbReference type="SAM" id="MobiDB-lite"/>
    </source>
</evidence>
<dbReference type="AlphaFoldDB" id="A0A382UJG8"/>
<proteinExistence type="predicted"/>
<protein>
    <submittedName>
        <fullName evidence="2">Uncharacterized protein</fullName>
    </submittedName>
</protein>
<reference evidence="2" key="1">
    <citation type="submission" date="2018-05" db="EMBL/GenBank/DDBJ databases">
        <authorList>
            <person name="Lanie J.A."/>
            <person name="Ng W.-L."/>
            <person name="Kazmierczak K.M."/>
            <person name="Andrzejewski T.M."/>
            <person name="Davidsen T.M."/>
            <person name="Wayne K.J."/>
            <person name="Tettelin H."/>
            <person name="Glass J.I."/>
            <person name="Rusch D."/>
            <person name="Podicherti R."/>
            <person name="Tsui H.-C.T."/>
            <person name="Winkler M.E."/>
        </authorList>
    </citation>
    <scope>NUCLEOTIDE SEQUENCE</scope>
</reference>
<dbReference type="EMBL" id="UINC01144725">
    <property type="protein sequence ID" value="SVD34413.1"/>
    <property type="molecule type" value="Genomic_DNA"/>
</dbReference>
<organism evidence="2">
    <name type="scientific">marine metagenome</name>
    <dbReference type="NCBI Taxonomy" id="408172"/>
    <lineage>
        <taxon>unclassified sequences</taxon>
        <taxon>metagenomes</taxon>
        <taxon>ecological metagenomes</taxon>
    </lineage>
</organism>